<comment type="subunit">
    <text evidence="5">Binds ribosomal protein uS19.</text>
</comment>
<evidence type="ECO:0000259" key="7">
    <source>
        <dbReference type="Pfam" id="PF24986"/>
    </source>
</evidence>
<proteinExistence type="inferred from homology"/>
<dbReference type="RefSeq" id="WP_048885467.1">
    <property type="nucleotide sequence ID" value="NZ_CP011310.1"/>
</dbReference>
<keyword evidence="9" id="KW-1185">Reference proteome</keyword>
<evidence type="ECO:0000256" key="1">
    <source>
        <dbReference type="ARBA" id="ARBA00022490"/>
    </source>
</evidence>
<keyword evidence="3 5" id="KW-0698">rRNA processing</keyword>
<dbReference type="InterPro" id="IPR056792">
    <property type="entry name" value="PRC_RimM"/>
</dbReference>
<dbReference type="GO" id="GO:0043022">
    <property type="term" value="F:ribosome binding"/>
    <property type="evidence" value="ECO:0007669"/>
    <property type="project" value="InterPro"/>
</dbReference>
<evidence type="ECO:0000259" key="6">
    <source>
        <dbReference type="Pfam" id="PF01782"/>
    </source>
</evidence>
<dbReference type="InterPro" id="IPR002676">
    <property type="entry name" value="RimM_N"/>
</dbReference>
<dbReference type="InterPro" id="IPR036976">
    <property type="entry name" value="RimM_N_sf"/>
</dbReference>
<dbReference type="Pfam" id="PF24986">
    <property type="entry name" value="PRC_RimM"/>
    <property type="match status" value="1"/>
</dbReference>
<evidence type="ECO:0000256" key="4">
    <source>
        <dbReference type="ARBA" id="ARBA00023186"/>
    </source>
</evidence>
<evidence type="ECO:0000313" key="9">
    <source>
        <dbReference type="Proteomes" id="UP000059113"/>
    </source>
</evidence>
<reference evidence="8 9" key="1">
    <citation type="journal article" date="2015" name="Int. J. Syst. Evol. Microbiol.">
        <title>Erythrobacter atlanticus sp. nov., a bacterium from ocean sediment able to degrade polycyclic aromatic hydrocarbons.</title>
        <authorList>
            <person name="Zhuang L."/>
            <person name="Liu Y."/>
            <person name="Wang L."/>
            <person name="Wang W."/>
            <person name="Shao Z."/>
        </authorList>
    </citation>
    <scope>NUCLEOTIDE SEQUENCE [LARGE SCALE GENOMIC DNA]</scope>
    <source>
        <strain evidence="9">s21-N3</strain>
    </source>
</reference>
<dbReference type="Proteomes" id="UP000059113">
    <property type="component" value="Chromosome"/>
</dbReference>
<reference evidence="9" key="2">
    <citation type="submission" date="2015-04" db="EMBL/GenBank/DDBJ databases">
        <title>The complete genome sequence of Erythrobacter sp. s21-N3.</title>
        <authorList>
            <person name="Zhuang L."/>
            <person name="Liu Y."/>
            <person name="Shao Z."/>
        </authorList>
    </citation>
    <scope>NUCLEOTIDE SEQUENCE [LARGE SCALE GENOMIC DNA]</scope>
    <source>
        <strain evidence="9">s21-N3</strain>
    </source>
</reference>
<dbReference type="SUPFAM" id="SSF50447">
    <property type="entry name" value="Translation proteins"/>
    <property type="match status" value="1"/>
</dbReference>
<dbReference type="InterPro" id="IPR009000">
    <property type="entry name" value="Transl_B-barrel_sf"/>
</dbReference>
<dbReference type="AlphaFoldDB" id="A0A0H4VXT6"/>
<comment type="subcellular location">
    <subcellularLocation>
        <location evidence="5">Cytoplasm</location>
    </subcellularLocation>
</comment>
<name>A0A0H4VXT6_9SPHN</name>
<keyword evidence="1 5" id="KW-0963">Cytoplasm</keyword>
<comment type="function">
    <text evidence="5">An accessory protein needed during the final step in the assembly of 30S ribosomal subunit, possibly for assembly of the head region. Essential for efficient processing of 16S rRNA. May be needed both before and after RbfA during the maturation of 16S rRNA. It has affinity for free ribosomal 30S subunits but not for 70S ribosomes.</text>
</comment>
<dbReference type="GO" id="GO:0005840">
    <property type="term" value="C:ribosome"/>
    <property type="evidence" value="ECO:0007669"/>
    <property type="project" value="InterPro"/>
</dbReference>
<dbReference type="InterPro" id="IPR011961">
    <property type="entry name" value="RimM"/>
</dbReference>
<dbReference type="HAMAP" id="MF_00014">
    <property type="entry name" value="Ribosome_mat_RimM"/>
    <property type="match status" value="1"/>
</dbReference>
<dbReference type="STRING" id="1648404.CP97_07820"/>
<dbReference type="InterPro" id="IPR011033">
    <property type="entry name" value="PRC_barrel-like_sf"/>
</dbReference>
<organism evidence="8 9">
    <name type="scientific">Aurantiacibacter atlanticus</name>
    <dbReference type="NCBI Taxonomy" id="1648404"/>
    <lineage>
        <taxon>Bacteria</taxon>
        <taxon>Pseudomonadati</taxon>
        <taxon>Pseudomonadota</taxon>
        <taxon>Alphaproteobacteria</taxon>
        <taxon>Sphingomonadales</taxon>
        <taxon>Erythrobacteraceae</taxon>
        <taxon>Aurantiacibacter</taxon>
    </lineage>
</organism>
<keyword evidence="2 5" id="KW-0690">Ribosome biogenesis</keyword>
<dbReference type="NCBIfam" id="TIGR02273">
    <property type="entry name" value="16S_RimM"/>
    <property type="match status" value="1"/>
</dbReference>
<dbReference type="Pfam" id="PF01782">
    <property type="entry name" value="RimM"/>
    <property type="match status" value="1"/>
</dbReference>
<evidence type="ECO:0000256" key="3">
    <source>
        <dbReference type="ARBA" id="ARBA00022552"/>
    </source>
</evidence>
<dbReference type="GO" id="GO:0005737">
    <property type="term" value="C:cytoplasm"/>
    <property type="evidence" value="ECO:0007669"/>
    <property type="project" value="UniProtKB-SubCell"/>
</dbReference>
<keyword evidence="4 5" id="KW-0143">Chaperone</keyword>
<dbReference type="PATRIC" id="fig|1648404.4.peg.1627"/>
<dbReference type="OrthoDB" id="9788191at2"/>
<dbReference type="PANTHER" id="PTHR33692">
    <property type="entry name" value="RIBOSOME MATURATION FACTOR RIMM"/>
    <property type="match status" value="1"/>
</dbReference>
<dbReference type="PANTHER" id="PTHR33692:SF1">
    <property type="entry name" value="RIBOSOME MATURATION FACTOR RIMM"/>
    <property type="match status" value="1"/>
</dbReference>
<feature type="domain" description="RimM N-terminal" evidence="6">
    <location>
        <begin position="9"/>
        <end position="84"/>
    </location>
</feature>
<comment type="similarity">
    <text evidence="5">Belongs to the RimM family.</text>
</comment>
<evidence type="ECO:0000256" key="5">
    <source>
        <dbReference type="HAMAP-Rule" id="MF_00014"/>
    </source>
</evidence>
<dbReference type="Gene3D" id="2.30.30.240">
    <property type="entry name" value="PRC-barrel domain"/>
    <property type="match status" value="1"/>
</dbReference>
<dbReference type="GO" id="GO:0042274">
    <property type="term" value="P:ribosomal small subunit biogenesis"/>
    <property type="evidence" value="ECO:0007669"/>
    <property type="project" value="UniProtKB-UniRule"/>
</dbReference>
<dbReference type="Gene3D" id="2.40.30.60">
    <property type="entry name" value="RimM"/>
    <property type="match status" value="1"/>
</dbReference>
<sequence length="163" mass="17374">MAQDKPVTLAAISGAHGVTGEVRLKLFGEGLASFKPHKSFNDGALTLKKVKDDNKGGAIARFAEIPDRTAAEKLRGTTLNVPRSALPPLGEGEYYHADLLGLPAVSDTDEALGEVIAVNDFGAGDVIEIRRATGKTFMVPMRKEAVPEWNDARLVVSGEFAED</sequence>
<protein>
    <recommendedName>
        <fullName evidence="5">Ribosome maturation factor RimM</fullName>
    </recommendedName>
</protein>
<evidence type="ECO:0000256" key="2">
    <source>
        <dbReference type="ARBA" id="ARBA00022517"/>
    </source>
</evidence>
<evidence type="ECO:0000313" key="8">
    <source>
        <dbReference type="EMBL" id="AKQ41953.1"/>
    </source>
</evidence>
<feature type="domain" description="Ribosome maturation factor RimM PRC barrel" evidence="7">
    <location>
        <begin position="97"/>
        <end position="150"/>
    </location>
</feature>
<gene>
    <name evidence="5" type="primary">rimM</name>
    <name evidence="8" type="ORF">CP97_07820</name>
</gene>
<dbReference type="GO" id="GO:0006364">
    <property type="term" value="P:rRNA processing"/>
    <property type="evidence" value="ECO:0007669"/>
    <property type="project" value="UniProtKB-UniRule"/>
</dbReference>
<comment type="domain">
    <text evidence="5">The PRC barrel domain binds ribosomal protein uS19.</text>
</comment>
<dbReference type="SUPFAM" id="SSF50346">
    <property type="entry name" value="PRC-barrel domain"/>
    <property type="match status" value="1"/>
</dbReference>
<dbReference type="KEGG" id="ery:CP97_07820"/>
<dbReference type="EMBL" id="CP011310">
    <property type="protein sequence ID" value="AKQ41953.1"/>
    <property type="molecule type" value="Genomic_DNA"/>
</dbReference>
<accession>A0A0H4VXT6</accession>